<gene>
    <name evidence="2" type="ORF">GCM10009096_03960</name>
</gene>
<dbReference type="Pfam" id="PF00583">
    <property type="entry name" value="Acetyltransf_1"/>
    <property type="match status" value="1"/>
</dbReference>
<evidence type="ECO:0000259" key="1">
    <source>
        <dbReference type="PROSITE" id="PS51186"/>
    </source>
</evidence>
<dbReference type="InterPro" id="IPR016181">
    <property type="entry name" value="Acyl_CoA_acyltransferase"/>
</dbReference>
<dbReference type="SUPFAM" id="SSF55729">
    <property type="entry name" value="Acyl-CoA N-acyltransferases (Nat)"/>
    <property type="match status" value="1"/>
</dbReference>
<name>A0ABN1A3B1_9SPHN</name>
<proteinExistence type="predicted"/>
<dbReference type="EMBL" id="BAAAEM010000002">
    <property type="protein sequence ID" value="GAA0466492.1"/>
    <property type="molecule type" value="Genomic_DNA"/>
</dbReference>
<dbReference type="InterPro" id="IPR000182">
    <property type="entry name" value="GNAT_dom"/>
</dbReference>
<dbReference type="PROSITE" id="PS51186">
    <property type="entry name" value="GNAT"/>
    <property type="match status" value="1"/>
</dbReference>
<protein>
    <recommendedName>
        <fullName evidence="1">N-acetyltransferase domain-containing protein</fullName>
    </recommendedName>
</protein>
<dbReference type="RefSeq" id="WP_229954057.1">
    <property type="nucleotide sequence ID" value="NZ_BAAAEM010000002.1"/>
</dbReference>
<evidence type="ECO:0000313" key="2">
    <source>
        <dbReference type="EMBL" id="GAA0466492.1"/>
    </source>
</evidence>
<comment type="caution">
    <text evidence="2">The sequence shown here is derived from an EMBL/GenBank/DDBJ whole genome shotgun (WGS) entry which is preliminary data.</text>
</comment>
<evidence type="ECO:0000313" key="3">
    <source>
        <dbReference type="Proteomes" id="UP001500713"/>
    </source>
</evidence>
<keyword evidence="3" id="KW-1185">Reference proteome</keyword>
<feature type="domain" description="N-acetyltransferase" evidence="1">
    <location>
        <begin position="35"/>
        <end position="187"/>
    </location>
</feature>
<dbReference type="Gene3D" id="3.40.630.30">
    <property type="match status" value="1"/>
</dbReference>
<sequence length="195" mass="22079">MSVSIKDATTTHYDGSHDLILSENVPLTTNSGFEFHVRPVHPDDKEALKEFFAKVSKEDLRFRFLSAMPKVSDSILDDMINVDHDHKEDYIALDIDDKTIIASAMIGANTDRSEAEVAIVTRSDYKHRGMSWTFLEYVTNEARRSGIKKLQSIESRDNHEAIELEREMGFTAKSYPGDATLMLLEFDLTTSKTDA</sequence>
<accession>A0ABN1A3B1</accession>
<organism evidence="2 3">
    <name type="scientific">Parasphingorhabdus litoris</name>
    <dbReference type="NCBI Taxonomy" id="394733"/>
    <lineage>
        <taxon>Bacteria</taxon>
        <taxon>Pseudomonadati</taxon>
        <taxon>Pseudomonadota</taxon>
        <taxon>Alphaproteobacteria</taxon>
        <taxon>Sphingomonadales</taxon>
        <taxon>Sphingomonadaceae</taxon>
        <taxon>Parasphingorhabdus</taxon>
    </lineage>
</organism>
<dbReference type="Proteomes" id="UP001500713">
    <property type="component" value="Unassembled WGS sequence"/>
</dbReference>
<reference evidence="2 3" key="1">
    <citation type="journal article" date="2019" name="Int. J. Syst. Evol. Microbiol.">
        <title>The Global Catalogue of Microorganisms (GCM) 10K type strain sequencing project: providing services to taxonomists for standard genome sequencing and annotation.</title>
        <authorList>
            <consortium name="The Broad Institute Genomics Platform"/>
            <consortium name="The Broad Institute Genome Sequencing Center for Infectious Disease"/>
            <person name="Wu L."/>
            <person name="Ma J."/>
        </authorList>
    </citation>
    <scope>NUCLEOTIDE SEQUENCE [LARGE SCALE GENOMIC DNA]</scope>
    <source>
        <strain evidence="2 3">JCM 14162</strain>
    </source>
</reference>